<accession>A0ABX0UNW6</accession>
<dbReference type="RefSeq" id="WP_167272887.1">
    <property type="nucleotide sequence ID" value="NZ_JAASQJ010000003.1"/>
</dbReference>
<keyword evidence="2" id="KW-1185">Reference proteome</keyword>
<sequence length="133" mass="14704">MFSVAKVGIENINPQNIPIGLLITCPKLISFTSTDSYNILDSLQQDSLSVMLNGNSYTRFSKNNVKQFTVTAGDYSYAEFTDANTANELQTRLSGKTKLRLNEVQFSTFIPVVKEQAEIILSASAIAQMQLPM</sequence>
<proteinExistence type="predicted"/>
<evidence type="ECO:0000313" key="1">
    <source>
        <dbReference type="EMBL" id="NIJ54552.1"/>
    </source>
</evidence>
<organism evidence="1 2">
    <name type="scientific">Dyadobacter arcticus</name>
    <dbReference type="NCBI Taxonomy" id="1078754"/>
    <lineage>
        <taxon>Bacteria</taxon>
        <taxon>Pseudomonadati</taxon>
        <taxon>Bacteroidota</taxon>
        <taxon>Cytophagia</taxon>
        <taxon>Cytophagales</taxon>
        <taxon>Spirosomataceae</taxon>
        <taxon>Dyadobacter</taxon>
    </lineage>
</organism>
<protein>
    <submittedName>
        <fullName evidence="1">Uncharacterized protein</fullName>
    </submittedName>
</protein>
<gene>
    <name evidence="1" type="ORF">FHS68_003734</name>
</gene>
<evidence type="ECO:0000313" key="2">
    <source>
        <dbReference type="Proteomes" id="UP001179181"/>
    </source>
</evidence>
<comment type="caution">
    <text evidence="1">The sequence shown here is derived from an EMBL/GenBank/DDBJ whole genome shotgun (WGS) entry which is preliminary data.</text>
</comment>
<dbReference type="Proteomes" id="UP001179181">
    <property type="component" value="Unassembled WGS sequence"/>
</dbReference>
<dbReference type="EMBL" id="JAASQJ010000003">
    <property type="protein sequence ID" value="NIJ54552.1"/>
    <property type="molecule type" value="Genomic_DNA"/>
</dbReference>
<name>A0ABX0UNW6_9BACT</name>
<reference evidence="1 2" key="1">
    <citation type="submission" date="2020-03" db="EMBL/GenBank/DDBJ databases">
        <title>Genomic Encyclopedia of Type Strains, Phase IV (KMG-IV): sequencing the most valuable type-strain genomes for metagenomic binning, comparative biology and taxonomic classification.</title>
        <authorList>
            <person name="Goeker M."/>
        </authorList>
    </citation>
    <scope>NUCLEOTIDE SEQUENCE [LARGE SCALE GENOMIC DNA]</scope>
    <source>
        <strain evidence="1 2">DSM 102865</strain>
    </source>
</reference>